<keyword evidence="2 4" id="KW-0694">RNA-binding</keyword>
<dbReference type="SUPFAM" id="SSF55174">
    <property type="entry name" value="Alpha-L RNA-binding motif"/>
    <property type="match status" value="1"/>
</dbReference>
<feature type="domain" description="RNA-binding S4" evidence="6">
    <location>
        <begin position="1"/>
        <end position="59"/>
    </location>
</feature>
<evidence type="ECO:0000256" key="5">
    <source>
        <dbReference type="RuleBase" id="RU003887"/>
    </source>
</evidence>
<dbReference type="SMART" id="SM00363">
    <property type="entry name" value="S4"/>
    <property type="match status" value="1"/>
</dbReference>
<evidence type="ECO:0000256" key="1">
    <source>
        <dbReference type="ARBA" id="ARBA00008348"/>
    </source>
</evidence>
<keyword evidence="8" id="KW-1185">Reference proteome</keyword>
<dbReference type="Gene3D" id="3.30.70.1560">
    <property type="entry name" value="Alpha-L RNA-binding motif"/>
    <property type="match status" value="1"/>
</dbReference>
<dbReference type="InterPro" id="IPR006145">
    <property type="entry name" value="PsdUridine_synth_RsuA/RluA"/>
</dbReference>
<dbReference type="Pfam" id="PF00849">
    <property type="entry name" value="PseudoU_synth_2"/>
    <property type="match status" value="1"/>
</dbReference>
<dbReference type="PANTHER" id="PTHR47683:SF4">
    <property type="entry name" value="PSEUDOURIDINE SYNTHASE"/>
    <property type="match status" value="1"/>
</dbReference>
<dbReference type="CDD" id="cd02553">
    <property type="entry name" value="PseudoU_synth_RsuA"/>
    <property type="match status" value="1"/>
</dbReference>
<dbReference type="RefSeq" id="WP_125553794.1">
    <property type="nucleotide sequence ID" value="NZ_JBHSSL010000099.1"/>
</dbReference>
<dbReference type="GO" id="GO:0016853">
    <property type="term" value="F:isomerase activity"/>
    <property type="evidence" value="ECO:0007669"/>
    <property type="project" value="UniProtKB-KW"/>
</dbReference>
<keyword evidence="3 5" id="KW-0413">Isomerase</keyword>
<dbReference type="CDD" id="cd00165">
    <property type="entry name" value="S4"/>
    <property type="match status" value="1"/>
</dbReference>
<sequence>MRLDKFLVHAGVGSRKEVQRLIRGKQVQINAVVVSSSKATVVPEMDQVQVAGTMVSYQQFYYYMLNKPTGVLSATTDPQQRTVIDLLAPAQQRADLFPVGRLDKDTTGLLILTNDGQLAHRLLSPRQQVDKVYRALVAGVVTTADQQRFAAGLTTKAGNTFAPAKLQILAVDNSQQQSQIEVTLHEGKFHEVKRLFQAVGKEVLTLQRRQMGHLQLDPTLAAGTYRALSATEVNELQASVS</sequence>
<dbReference type="NCBIfam" id="TIGR00093">
    <property type="entry name" value="pseudouridine synthase"/>
    <property type="match status" value="1"/>
</dbReference>
<evidence type="ECO:0000313" key="8">
    <source>
        <dbReference type="Proteomes" id="UP001596289"/>
    </source>
</evidence>
<dbReference type="PANTHER" id="PTHR47683">
    <property type="entry name" value="PSEUDOURIDINE SYNTHASE FAMILY PROTEIN-RELATED"/>
    <property type="match status" value="1"/>
</dbReference>
<name>A0ABW1RFC6_9LACO</name>
<dbReference type="InterPro" id="IPR050343">
    <property type="entry name" value="RsuA_PseudoU_synthase"/>
</dbReference>
<dbReference type="InterPro" id="IPR002942">
    <property type="entry name" value="S4_RNA-bd"/>
</dbReference>
<evidence type="ECO:0000256" key="4">
    <source>
        <dbReference type="PROSITE-ProRule" id="PRU00182"/>
    </source>
</evidence>
<comment type="caution">
    <text evidence="7">The sequence shown here is derived from an EMBL/GenBank/DDBJ whole genome shotgun (WGS) entry which is preliminary data.</text>
</comment>
<dbReference type="PROSITE" id="PS01149">
    <property type="entry name" value="PSI_RSU"/>
    <property type="match status" value="1"/>
</dbReference>
<dbReference type="InterPro" id="IPR020094">
    <property type="entry name" value="TruA/RsuA/RluB/E/F_N"/>
</dbReference>
<reference evidence="8" key="1">
    <citation type="journal article" date="2019" name="Int. J. Syst. Evol. Microbiol.">
        <title>The Global Catalogue of Microorganisms (GCM) 10K type strain sequencing project: providing services to taxonomists for standard genome sequencing and annotation.</title>
        <authorList>
            <consortium name="The Broad Institute Genomics Platform"/>
            <consortium name="The Broad Institute Genome Sequencing Center for Infectious Disease"/>
            <person name="Wu L."/>
            <person name="Ma J."/>
        </authorList>
    </citation>
    <scope>NUCLEOTIDE SEQUENCE [LARGE SCALE GENOMIC DNA]</scope>
    <source>
        <strain evidence="8">CCM 8904</strain>
    </source>
</reference>
<evidence type="ECO:0000313" key="7">
    <source>
        <dbReference type="EMBL" id="MFC6171197.1"/>
    </source>
</evidence>
<proteinExistence type="inferred from homology"/>
<evidence type="ECO:0000259" key="6">
    <source>
        <dbReference type="SMART" id="SM00363"/>
    </source>
</evidence>
<dbReference type="Gene3D" id="3.30.70.580">
    <property type="entry name" value="Pseudouridine synthase I, catalytic domain, N-terminal subdomain"/>
    <property type="match status" value="1"/>
</dbReference>
<dbReference type="SUPFAM" id="SSF55120">
    <property type="entry name" value="Pseudouridine synthase"/>
    <property type="match status" value="1"/>
</dbReference>
<dbReference type="InterPro" id="IPR018496">
    <property type="entry name" value="PsdUridine_synth_RsuA/RluB_CS"/>
</dbReference>
<gene>
    <name evidence="7" type="ORF">ACFQGP_11605</name>
</gene>
<dbReference type="Proteomes" id="UP001596289">
    <property type="component" value="Unassembled WGS sequence"/>
</dbReference>
<comment type="similarity">
    <text evidence="1 5">Belongs to the pseudouridine synthase RsuA family.</text>
</comment>
<dbReference type="Gene3D" id="3.10.290.10">
    <property type="entry name" value="RNA-binding S4 domain"/>
    <property type="match status" value="1"/>
</dbReference>
<accession>A0ABW1RFC6</accession>
<dbReference type="EC" id="5.4.99.-" evidence="5"/>
<evidence type="ECO:0000256" key="2">
    <source>
        <dbReference type="ARBA" id="ARBA00022884"/>
    </source>
</evidence>
<dbReference type="EMBL" id="JBHSSL010000099">
    <property type="protein sequence ID" value="MFC6171197.1"/>
    <property type="molecule type" value="Genomic_DNA"/>
</dbReference>
<dbReference type="PROSITE" id="PS50889">
    <property type="entry name" value="S4"/>
    <property type="match status" value="1"/>
</dbReference>
<organism evidence="7 8">
    <name type="scientific">Loigolactobacillus jiayinensis</name>
    <dbReference type="NCBI Taxonomy" id="2486016"/>
    <lineage>
        <taxon>Bacteria</taxon>
        <taxon>Bacillati</taxon>
        <taxon>Bacillota</taxon>
        <taxon>Bacilli</taxon>
        <taxon>Lactobacillales</taxon>
        <taxon>Lactobacillaceae</taxon>
        <taxon>Loigolactobacillus</taxon>
    </lineage>
</organism>
<protein>
    <recommendedName>
        <fullName evidence="5">Pseudouridine synthase</fullName>
        <ecNumber evidence="5">5.4.99.-</ecNumber>
    </recommendedName>
</protein>
<dbReference type="InterPro" id="IPR020103">
    <property type="entry name" value="PsdUridine_synth_cat_dom_sf"/>
</dbReference>
<dbReference type="InterPro" id="IPR000748">
    <property type="entry name" value="PsdUridine_synth_RsuA/RluB/E/F"/>
</dbReference>
<dbReference type="InterPro" id="IPR042092">
    <property type="entry name" value="PsdUridine_s_RsuA/RluB/E/F_cat"/>
</dbReference>
<dbReference type="InterPro" id="IPR036986">
    <property type="entry name" value="S4_RNA-bd_sf"/>
</dbReference>
<dbReference type="Pfam" id="PF01479">
    <property type="entry name" value="S4"/>
    <property type="match status" value="1"/>
</dbReference>
<evidence type="ECO:0000256" key="3">
    <source>
        <dbReference type="ARBA" id="ARBA00023235"/>
    </source>
</evidence>